<name>A0A1Z4C3A9_9GAMM</name>
<reference evidence="1 2" key="1">
    <citation type="submission" date="2017-06" db="EMBL/GenBank/DDBJ databases">
        <title>Genome Sequencing of the methanotroph Methylovulum psychrotolerants str. HV10-M2 isolated from a high-altitude environment.</title>
        <authorList>
            <person name="Mateos-Rivera A."/>
        </authorList>
    </citation>
    <scope>NUCLEOTIDE SEQUENCE [LARGE SCALE GENOMIC DNA]</scope>
    <source>
        <strain evidence="1 2">HV10_M2</strain>
    </source>
</reference>
<dbReference type="OrthoDB" id="6879702at2"/>
<gene>
    <name evidence="1" type="ORF">CEK71_19225</name>
</gene>
<dbReference type="KEGG" id="mpsy:CEK71_19225"/>
<dbReference type="Proteomes" id="UP000197019">
    <property type="component" value="Chromosome"/>
</dbReference>
<dbReference type="EMBL" id="CP022129">
    <property type="protein sequence ID" value="ASF48027.1"/>
    <property type="molecule type" value="Genomic_DNA"/>
</dbReference>
<accession>A0A1Z4C3A9</accession>
<dbReference type="AlphaFoldDB" id="A0A1Z4C3A9"/>
<evidence type="ECO:0000313" key="1">
    <source>
        <dbReference type="EMBL" id="ASF48027.1"/>
    </source>
</evidence>
<organism evidence="1 2">
    <name type="scientific">Methylovulum psychrotolerans</name>
    <dbReference type="NCBI Taxonomy" id="1704499"/>
    <lineage>
        <taxon>Bacteria</taxon>
        <taxon>Pseudomonadati</taxon>
        <taxon>Pseudomonadota</taxon>
        <taxon>Gammaproteobacteria</taxon>
        <taxon>Methylococcales</taxon>
        <taxon>Methylococcaceae</taxon>
        <taxon>Methylovulum</taxon>
    </lineage>
</organism>
<dbReference type="RefSeq" id="WP_088620897.1">
    <property type="nucleotide sequence ID" value="NZ_CP022129.1"/>
</dbReference>
<sequence length="137" mass="15058">MSLGYFIVLDNQEPGFDTFVNGKDFAHCETLEEITQKLGIADIYSYVDGDAEALFGEGGDEYEEEEEGDGPPFDPSKYVWFDPAEGISYFGTLKAHFENDGATTPNAEGISEDLGEFISVLEQAAAIGAKWHLQMDI</sequence>
<keyword evidence="2" id="KW-1185">Reference proteome</keyword>
<proteinExistence type="predicted"/>
<protein>
    <submittedName>
        <fullName evidence="1">Uncharacterized protein</fullName>
    </submittedName>
</protein>
<evidence type="ECO:0000313" key="2">
    <source>
        <dbReference type="Proteomes" id="UP000197019"/>
    </source>
</evidence>